<dbReference type="GO" id="GO:0016791">
    <property type="term" value="F:phosphatase activity"/>
    <property type="evidence" value="ECO:0007669"/>
    <property type="project" value="TreeGrafter"/>
</dbReference>
<dbReference type="Pfam" id="PF13242">
    <property type="entry name" value="Hydrolase_like"/>
    <property type="match status" value="1"/>
</dbReference>
<dbReference type="GeneID" id="29002331"/>
<dbReference type="InterPro" id="IPR036412">
    <property type="entry name" value="HAD-like_sf"/>
</dbReference>
<dbReference type="Proteomes" id="UP000077315">
    <property type="component" value="Unassembled WGS sequence"/>
</dbReference>
<dbReference type="GO" id="GO:0005737">
    <property type="term" value="C:cytoplasm"/>
    <property type="evidence" value="ECO:0007669"/>
    <property type="project" value="TreeGrafter"/>
</dbReference>
<reference evidence="2" key="1">
    <citation type="submission" date="2015-06" db="EMBL/GenBank/DDBJ databases">
        <title>Expansion of signal transduction pathways in fungi by whole-genome duplication.</title>
        <authorList>
            <consortium name="DOE Joint Genome Institute"/>
            <person name="Corrochano L.M."/>
            <person name="Kuo A."/>
            <person name="Marcet-Houben M."/>
            <person name="Polaino S."/>
            <person name="Salamov A."/>
            <person name="Villalobos J.M."/>
            <person name="Alvarez M.I."/>
            <person name="Avalos J."/>
            <person name="Benito E.P."/>
            <person name="Benoit I."/>
            <person name="Burger G."/>
            <person name="Camino L.P."/>
            <person name="Canovas D."/>
            <person name="Cerda-Olmedo E."/>
            <person name="Cheng J.-F."/>
            <person name="Dominguez A."/>
            <person name="Elias M."/>
            <person name="Eslava A.P."/>
            <person name="Glaser F."/>
            <person name="Grimwood J."/>
            <person name="Gutierrez G."/>
            <person name="Heitman J."/>
            <person name="Henrissat B."/>
            <person name="Iturriaga E.A."/>
            <person name="Lang B.F."/>
            <person name="Lavin J.L."/>
            <person name="Lee S."/>
            <person name="Li W."/>
            <person name="Lindquist E."/>
            <person name="Lopez-Garcia S."/>
            <person name="Luque E.M."/>
            <person name="Marcos A.T."/>
            <person name="Martin J."/>
            <person name="McCluskey K."/>
            <person name="Medina H.R."/>
            <person name="Miralles-Duran A."/>
            <person name="Miyazaki A."/>
            <person name="Munoz-Torres E."/>
            <person name="Oguiza J.A."/>
            <person name="Ohm R."/>
            <person name="Olmedo M."/>
            <person name="Orejas M."/>
            <person name="Ortiz-Castellanos L."/>
            <person name="Pisabarro A.G."/>
            <person name="Rodriguez-Romero J."/>
            <person name="Ruiz-Herrera J."/>
            <person name="Ruiz-Vazquez R."/>
            <person name="Sanz C."/>
            <person name="Schackwitz W."/>
            <person name="Schmutz J."/>
            <person name="Shahriari M."/>
            <person name="Shelest E."/>
            <person name="Silva-Franco F."/>
            <person name="Soanes D."/>
            <person name="Syed K."/>
            <person name="Tagua V.G."/>
            <person name="Talbot N.J."/>
            <person name="Thon M."/>
            <person name="De vries R.P."/>
            <person name="Wiebenga A."/>
            <person name="Yadav J.S."/>
            <person name="Braun E.L."/>
            <person name="Baker S."/>
            <person name="Garre V."/>
            <person name="Horwitz B."/>
            <person name="Torres-Martinez S."/>
            <person name="Idnurm A."/>
            <person name="Herrera-Estrella A."/>
            <person name="Gabaldon T."/>
            <person name="Grigoriev I.V."/>
        </authorList>
    </citation>
    <scope>NUCLEOTIDE SEQUENCE [LARGE SCALE GENOMIC DNA]</scope>
    <source>
        <strain evidence="2">NRRL 1555(-)</strain>
    </source>
</reference>
<protein>
    <submittedName>
        <fullName evidence="1">Uncharacterized protein</fullName>
    </submittedName>
</protein>
<dbReference type="RefSeq" id="XP_018290859.1">
    <property type="nucleotide sequence ID" value="XM_018441425.1"/>
</dbReference>
<dbReference type="AlphaFoldDB" id="A0A167MH22"/>
<proteinExistence type="predicted"/>
<dbReference type="InterPro" id="IPR006357">
    <property type="entry name" value="HAD-SF_hydro_IIA"/>
</dbReference>
<dbReference type="PANTHER" id="PTHR19288:SF90">
    <property type="entry name" value="OS08G0542600 PROTEIN"/>
    <property type="match status" value="1"/>
</dbReference>
<dbReference type="InterPro" id="IPR023214">
    <property type="entry name" value="HAD_sf"/>
</dbReference>
<dbReference type="VEuPathDB" id="FungiDB:PHYBLDRAFT_65258"/>
<accession>A0A167MH22</accession>
<dbReference type="OrthoDB" id="426235at2759"/>
<gene>
    <name evidence="1" type="ORF">PHYBLDRAFT_65258</name>
</gene>
<evidence type="ECO:0000313" key="2">
    <source>
        <dbReference type="Proteomes" id="UP000077315"/>
    </source>
</evidence>
<dbReference type="PANTHER" id="PTHR19288">
    <property type="entry name" value="4-NITROPHENYLPHOSPHATASE-RELATED"/>
    <property type="match status" value="1"/>
</dbReference>
<dbReference type="SUPFAM" id="SSF56784">
    <property type="entry name" value="HAD-like"/>
    <property type="match status" value="1"/>
</dbReference>
<dbReference type="InParanoid" id="A0A167MH22"/>
<evidence type="ECO:0000313" key="1">
    <source>
        <dbReference type="EMBL" id="OAD72819.1"/>
    </source>
</evidence>
<dbReference type="EMBL" id="KV440982">
    <property type="protein sequence ID" value="OAD72819.1"/>
    <property type="molecule type" value="Genomic_DNA"/>
</dbReference>
<keyword evidence="2" id="KW-1185">Reference proteome</keyword>
<dbReference type="STRING" id="763407.A0A167MH22"/>
<name>A0A167MH22_PHYB8</name>
<dbReference type="Pfam" id="PF13344">
    <property type="entry name" value="Hydrolase_6"/>
    <property type="match status" value="1"/>
</dbReference>
<dbReference type="Gene3D" id="3.40.50.1000">
    <property type="entry name" value="HAD superfamily/HAD-like"/>
    <property type="match status" value="2"/>
</dbReference>
<sequence>MQLIQTLADIPVHNYSVLAIDIFGVLHDGIQPYYYAKETLEGLSRDGIKTILLSNSTRLGNVLSVDLQRKFDIRPDSYESILSSGQITKLFLTDCAQYLKSAQSNQPESCIATIVKGNNPGERLGPVEFVQKYLKTGEFYLIGLPSWQEPIYGPLFPTIKPTDDWDAMEFVLLGKVSPLQEHQDLNYFDEKSIREHYGPFLEKCLSRSLPILCANPDIWAPNGFHEDGSHRLICCPGYIAEMYKEMGGEVLYFGKPYESIYRFLLENVAKEKSSEPGRVLCIGDNVATDVLGAKEAELDVVMILGGIHAQEISEIKGDALINKVKELCKENGSQEPTYIMPLLKY</sequence>
<organism evidence="1 2">
    <name type="scientific">Phycomyces blakesleeanus (strain ATCC 8743b / DSM 1359 / FGSC 10004 / NBRC 33097 / NRRL 1555)</name>
    <dbReference type="NCBI Taxonomy" id="763407"/>
    <lineage>
        <taxon>Eukaryota</taxon>
        <taxon>Fungi</taxon>
        <taxon>Fungi incertae sedis</taxon>
        <taxon>Mucoromycota</taxon>
        <taxon>Mucoromycotina</taxon>
        <taxon>Mucoromycetes</taxon>
        <taxon>Mucorales</taxon>
        <taxon>Phycomycetaceae</taxon>
        <taxon>Phycomyces</taxon>
    </lineage>
</organism>